<dbReference type="EMBL" id="AP018203">
    <property type="protein sequence ID" value="BAY57698.1"/>
    <property type="molecule type" value="Genomic_DNA"/>
</dbReference>
<reference evidence="2 3" key="1">
    <citation type="submission" date="2017-06" db="EMBL/GenBank/DDBJ databases">
        <title>Genome sequencing of cyanobaciteial culture collection at National Institute for Environmental Studies (NIES).</title>
        <authorList>
            <person name="Hirose Y."/>
            <person name="Shimura Y."/>
            <person name="Fujisawa T."/>
            <person name="Nakamura Y."/>
            <person name="Kawachi M."/>
        </authorList>
    </citation>
    <scope>NUCLEOTIDE SEQUENCE [LARGE SCALE GENOMIC DNA]</scope>
    <source>
        <strain evidence="2 3">NIES-2135</strain>
    </source>
</reference>
<name>A0A1Z4JM25_LEPBY</name>
<evidence type="ECO:0008006" key="4">
    <source>
        <dbReference type="Google" id="ProtNLM"/>
    </source>
</evidence>
<sequence>MIRRLLSGVLVSAITLTLPALAQPNNFKTLTIDDQTSSGMMMGSTGGTTSLPAVVSNSDRSERKCLGFGDPNPDHTIVLKKPVSTLTLRVDSGGSDTTLLMSGPGGVRCADAGSKKDARLREKDLQPGTYQVWVGTVTPNTNREYRLIVRTGN</sequence>
<gene>
    <name evidence="2" type="ORF">NIES2135_45690</name>
</gene>
<feature type="chain" id="PRO_5011115523" description="Peptidase domain-containing protein" evidence="1">
    <location>
        <begin position="23"/>
        <end position="153"/>
    </location>
</feature>
<feature type="signal peptide" evidence="1">
    <location>
        <begin position="1"/>
        <end position="22"/>
    </location>
</feature>
<keyword evidence="3" id="KW-1185">Reference proteome</keyword>
<dbReference type="Proteomes" id="UP000217895">
    <property type="component" value="Chromosome"/>
</dbReference>
<organism evidence="2 3">
    <name type="scientific">Leptolyngbya boryana NIES-2135</name>
    <dbReference type="NCBI Taxonomy" id="1973484"/>
    <lineage>
        <taxon>Bacteria</taxon>
        <taxon>Bacillati</taxon>
        <taxon>Cyanobacteriota</taxon>
        <taxon>Cyanophyceae</taxon>
        <taxon>Leptolyngbyales</taxon>
        <taxon>Leptolyngbyaceae</taxon>
        <taxon>Leptolyngbya group</taxon>
        <taxon>Leptolyngbya</taxon>
    </lineage>
</organism>
<evidence type="ECO:0000313" key="3">
    <source>
        <dbReference type="Proteomes" id="UP000217895"/>
    </source>
</evidence>
<protein>
    <recommendedName>
        <fullName evidence="4">Peptidase domain-containing protein</fullName>
    </recommendedName>
</protein>
<accession>A0A1Z4JM25</accession>
<proteinExistence type="predicted"/>
<keyword evidence="1" id="KW-0732">Signal</keyword>
<evidence type="ECO:0000256" key="1">
    <source>
        <dbReference type="SAM" id="SignalP"/>
    </source>
</evidence>
<evidence type="ECO:0000313" key="2">
    <source>
        <dbReference type="EMBL" id="BAY57698.1"/>
    </source>
</evidence>
<dbReference type="AlphaFoldDB" id="A0A1Z4JM25"/>